<dbReference type="PANTHER" id="PTHR44533:SF4">
    <property type="entry name" value="DEAD_H RNA HELICASE, PUTATIVE-RELATED"/>
    <property type="match status" value="1"/>
</dbReference>
<dbReference type="EMBL" id="CAJOBJ010039856">
    <property type="protein sequence ID" value="CAF4320329.1"/>
    <property type="molecule type" value="Genomic_DNA"/>
</dbReference>
<dbReference type="InterPro" id="IPR027417">
    <property type="entry name" value="P-loop_NTPase"/>
</dbReference>
<evidence type="ECO:0000313" key="3">
    <source>
        <dbReference type="EMBL" id="CAF4195820.1"/>
    </source>
</evidence>
<reference evidence="3" key="1">
    <citation type="submission" date="2021-02" db="EMBL/GenBank/DDBJ databases">
        <authorList>
            <person name="Nowell W R."/>
        </authorList>
    </citation>
    <scope>NUCLEOTIDE SEQUENCE</scope>
</reference>
<gene>
    <name evidence="3" type="ORF">BYL167_LOCUS23439</name>
    <name evidence="4" type="ORF">GIL414_LOCUS26677</name>
</gene>
<accession>A0A8S2RZP6</accession>
<feature type="non-terminal residue" evidence="3">
    <location>
        <position position="92"/>
    </location>
</feature>
<dbReference type="Gene3D" id="3.40.50.300">
    <property type="entry name" value="P-loop containing nucleotide triphosphate hydrolases"/>
    <property type="match status" value="1"/>
</dbReference>
<dbReference type="InterPro" id="IPR052431">
    <property type="entry name" value="SKI2_subfamily_helicases"/>
</dbReference>
<dbReference type="AlphaFoldDB" id="A0A8S2RZP6"/>
<dbReference type="Proteomes" id="UP000681720">
    <property type="component" value="Unassembled WGS sequence"/>
</dbReference>
<proteinExistence type="predicted"/>
<keyword evidence="2" id="KW-0347">Helicase</keyword>
<feature type="non-terminal residue" evidence="3">
    <location>
        <position position="1"/>
    </location>
</feature>
<keyword evidence="2" id="KW-0067">ATP-binding</keyword>
<organism evidence="3 5">
    <name type="scientific">Rotaria magnacalcarata</name>
    <dbReference type="NCBI Taxonomy" id="392030"/>
    <lineage>
        <taxon>Eukaryota</taxon>
        <taxon>Metazoa</taxon>
        <taxon>Spiralia</taxon>
        <taxon>Gnathifera</taxon>
        <taxon>Rotifera</taxon>
        <taxon>Eurotatoria</taxon>
        <taxon>Bdelloidea</taxon>
        <taxon>Philodinida</taxon>
        <taxon>Philodinidae</taxon>
        <taxon>Rotaria</taxon>
    </lineage>
</organism>
<keyword evidence="1" id="KW-0378">Hydrolase</keyword>
<name>A0A8S2RZP6_9BILA</name>
<evidence type="ECO:0000256" key="1">
    <source>
        <dbReference type="ARBA" id="ARBA00022801"/>
    </source>
</evidence>
<sequence length="92" mass="10250">MPTKTVAFVRDSIYLDALQYRQSSGRAGRRGFDVQGHVVFVDIPLSKVSHLITSAIPNIRAHFPTSVTFLLRLLHLCSNAKDSQDAINRSLI</sequence>
<dbReference type="PANTHER" id="PTHR44533">
    <property type="entry name" value="DEAD/H RNA HELICASE, PUTATIVE-RELATED"/>
    <property type="match status" value="1"/>
</dbReference>
<dbReference type="GO" id="GO:0005737">
    <property type="term" value="C:cytoplasm"/>
    <property type="evidence" value="ECO:0007669"/>
    <property type="project" value="TreeGrafter"/>
</dbReference>
<evidence type="ECO:0000313" key="4">
    <source>
        <dbReference type="EMBL" id="CAF4320329.1"/>
    </source>
</evidence>
<dbReference type="GO" id="GO:0004386">
    <property type="term" value="F:helicase activity"/>
    <property type="evidence" value="ECO:0007669"/>
    <property type="project" value="UniProtKB-KW"/>
</dbReference>
<evidence type="ECO:0000313" key="5">
    <source>
        <dbReference type="Proteomes" id="UP000681967"/>
    </source>
</evidence>
<dbReference type="Proteomes" id="UP000681967">
    <property type="component" value="Unassembled WGS sequence"/>
</dbReference>
<evidence type="ECO:0000256" key="2">
    <source>
        <dbReference type="ARBA" id="ARBA00022806"/>
    </source>
</evidence>
<keyword evidence="2" id="KW-0547">Nucleotide-binding</keyword>
<dbReference type="SUPFAM" id="SSF52540">
    <property type="entry name" value="P-loop containing nucleoside triphosphate hydrolases"/>
    <property type="match status" value="1"/>
</dbReference>
<dbReference type="EMBL" id="CAJOBH010016848">
    <property type="protein sequence ID" value="CAF4195820.1"/>
    <property type="molecule type" value="Genomic_DNA"/>
</dbReference>
<protein>
    <submittedName>
        <fullName evidence="3">Uncharacterized protein</fullName>
    </submittedName>
</protein>
<dbReference type="GO" id="GO:0016787">
    <property type="term" value="F:hydrolase activity"/>
    <property type="evidence" value="ECO:0007669"/>
    <property type="project" value="UniProtKB-KW"/>
</dbReference>
<comment type="caution">
    <text evidence="3">The sequence shown here is derived from an EMBL/GenBank/DDBJ whole genome shotgun (WGS) entry which is preliminary data.</text>
</comment>